<sequence>MFLTCADDHTTRITDVESASLKAEMRGHYNRVECGVFVPKSAIAAASENSLHLEESNLPVARETYF</sequence>
<protein>
    <submittedName>
        <fullName evidence="1">Uncharacterized protein</fullName>
    </submittedName>
</protein>
<accession>A0ACB8ACK0</accession>
<gene>
    <name evidence="1" type="ORF">BJ138DRAFT_1151241</name>
</gene>
<comment type="caution">
    <text evidence="1">The sequence shown here is derived from an EMBL/GenBank/DDBJ whole genome shotgun (WGS) entry which is preliminary data.</text>
</comment>
<reference evidence="1" key="1">
    <citation type="journal article" date="2021" name="New Phytol.">
        <title>Evolutionary innovations through gain and loss of genes in the ectomycorrhizal Boletales.</title>
        <authorList>
            <person name="Wu G."/>
            <person name="Miyauchi S."/>
            <person name="Morin E."/>
            <person name="Kuo A."/>
            <person name="Drula E."/>
            <person name="Varga T."/>
            <person name="Kohler A."/>
            <person name="Feng B."/>
            <person name="Cao Y."/>
            <person name="Lipzen A."/>
            <person name="Daum C."/>
            <person name="Hundley H."/>
            <person name="Pangilinan J."/>
            <person name="Johnson J."/>
            <person name="Barry K."/>
            <person name="LaButti K."/>
            <person name="Ng V."/>
            <person name="Ahrendt S."/>
            <person name="Min B."/>
            <person name="Choi I.G."/>
            <person name="Park H."/>
            <person name="Plett J.M."/>
            <person name="Magnuson J."/>
            <person name="Spatafora J.W."/>
            <person name="Nagy L.G."/>
            <person name="Henrissat B."/>
            <person name="Grigoriev I.V."/>
            <person name="Yang Z.L."/>
            <person name="Xu J."/>
            <person name="Martin F.M."/>
        </authorList>
    </citation>
    <scope>NUCLEOTIDE SEQUENCE</scope>
    <source>
        <strain evidence="1">ATCC 28755</strain>
    </source>
</reference>
<evidence type="ECO:0000313" key="1">
    <source>
        <dbReference type="EMBL" id="KAH7911199.1"/>
    </source>
</evidence>
<name>A0ACB8ACK0_9AGAM</name>
<proteinExistence type="predicted"/>
<keyword evidence="2" id="KW-1185">Reference proteome</keyword>
<evidence type="ECO:0000313" key="2">
    <source>
        <dbReference type="Proteomes" id="UP000790377"/>
    </source>
</evidence>
<dbReference type="EMBL" id="MU267686">
    <property type="protein sequence ID" value="KAH7911199.1"/>
    <property type="molecule type" value="Genomic_DNA"/>
</dbReference>
<dbReference type="Proteomes" id="UP000790377">
    <property type="component" value="Unassembled WGS sequence"/>
</dbReference>
<organism evidence="1 2">
    <name type="scientific">Hygrophoropsis aurantiaca</name>
    <dbReference type="NCBI Taxonomy" id="72124"/>
    <lineage>
        <taxon>Eukaryota</taxon>
        <taxon>Fungi</taxon>
        <taxon>Dikarya</taxon>
        <taxon>Basidiomycota</taxon>
        <taxon>Agaricomycotina</taxon>
        <taxon>Agaricomycetes</taxon>
        <taxon>Agaricomycetidae</taxon>
        <taxon>Boletales</taxon>
        <taxon>Coniophorineae</taxon>
        <taxon>Hygrophoropsidaceae</taxon>
        <taxon>Hygrophoropsis</taxon>
    </lineage>
</organism>